<sequence>MKACEDLQESILPAPGQYNLTSEQLAEALTGARNGANVDKKQEIWIAGKEKLPVLCTNSAPLSRSNVTSYDTSRQITIDTPSAGLLRGYRDKFGFRFLGINYAEPTSGEARFEPPTMLKVEKGTERDALQYGPMCAQPPSFLNYGVVHPSEDCLTVNVYTPIVPGKTFTKEELQKLPVMVWYHGGGLVYGDNGPFPYNTTSSGYVGNSISNPYDGSNLVSYGHVVLVVANYRLNAFGWFNGKNAAVRDGILALNWVKENIAAFGGDSAGGFMVRYLLGANYDYTRGLFHRAILESDFPTGNGFMSLAKAEENYLLLAEALKCAPVNSTKYDNEVYECVKRQTVDSIAMAVLSANPAWGAVIDGDIFKEDFVVTIEKGNYPRVPTLWTSNNCEYAYQLGALSETTPPSDYPGLLLDYFNTTQAQKILARQDLYPYKTAPAVGPVDGTVMTLAMLMTDYDVRCAMQYLAALQTRTSNPGQVYLANFMVGLHSPLTPNDLCVGPTVCHGDEIYWVMATAETDNLYQPLSKDQLKVTQDVMSRWTELAWTGNPNPPSANVHWTPFVGDNSALIDWTDSVVPYRTAQCEFLVNDIGMSL</sequence>
<reference evidence="2 3" key="1">
    <citation type="journal article" date="2017" name="Mycologia">
        <title>Bifiguratus adelaidae, gen. et sp. nov., a new member of Mucoromycotina in endophytic and soil-dwelling habitats.</title>
        <authorList>
            <person name="Torres-Cruz T.J."/>
            <person name="Billingsley Tobias T.L."/>
            <person name="Almatruk M."/>
            <person name="Hesse C."/>
            <person name="Kuske C.R."/>
            <person name="Desiro A."/>
            <person name="Benucci G.M."/>
            <person name="Bonito G."/>
            <person name="Stajich J.E."/>
            <person name="Dunlap C."/>
            <person name="Arnold A.E."/>
            <person name="Porras-Alfaro A."/>
        </authorList>
    </citation>
    <scope>NUCLEOTIDE SEQUENCE [LARGE SCALE GENOMIC DNA]</scope>
    <source>
        <strain evidence="2 3">AZ0501</strain>
    </source>
</reference>
<dbReference type="PANTHER" id="PTHR11559">
    <property type="entry name" value="CARBOXYLESTERASE"/>
    <property type="match status" value="1"/>
</dbReference>
<dbReference type="InterPro" id="IPR019819">
    <property type="entry name" value="Carboxylesterase_B_CS"/>
</dbReference>
<protein>
    <recommendedName>
        <fullName evidence="1">Carboxylesterase type B domain-containing protein</fullName>
    </recommendedName>
</protein>
<name>A0A261Y755_9FUNG</name>
<dbReference type="OrthoDB" id="408631at2759"/>
<dbReference type="InterPro" id="IPR050309">
    <property type="entry name" value="Type-B_Carboxylest/Lipase"/>
</dbReference>
<organism evidence="2 3">
    <name type="scientific">Bifiguratus adelaidae</name>
    <dbReference type="NCBI Taxonomy" id="1938954"/>
    <lineage>
        <taxon>Eukaryota</taxon>
        <taxon>Fungi</taxon>
        <taxon>Fungi incertae sedis</taxon>
        <taxon>Mucoromycota</taxon>
        <taxon>Mucoromycotina</taxon>
        <taxon>Endogonomycetes</taxon>
        <taxon>Endogonales</taxon>
        <taxon>Endogonales incertae sedis</taxon>
        <taxon>Bifiguratus</taxon>
    </lineage>
</organism>
<keyword evidence="3" id="KW-1185">Reference proteome</keyword>
<dbReference type="PROSITE" id="PS00941">
    <property type="entry name" value="CARBOXYLESTERASE_B_2"/>
    <property type="match status" value="1"/>
</dbReference>
<dbReference type="Gene3D" id="3.40.50.1820">
    <property type="entry name" value="alpha/beta hydrolase"/>
    <property type="match status" value="1"/>
</dbReference>
<dbReference type="SUPFAM" id="SSF53474">
    <property type="entry name" value="alpha/beta-Hydrolases"/>
    <property type="match status" value="1"/>
</dbReference>
<feature type="domain" description="Carboxylesterase type B" evidence="1">
    <location>
        <begin position="80"/>
        <end position="585"/>
    </location>
</feature>
<evidence type="ECO:0000313" key="3">
    <source>
        <dbReference type="Proteomes" id="UP000242875"/>
    </source>
</evidence>
<comment type="caution">
    <text evidence="2">The sequence shown here is derived from an EMBL/GenBank/DDBJ whole genome shotgun (WGS) entry which is preliminary data.</text>
</comment>
<proteinExistence type="predicted"/>
<dbReference type="EMBL" id="MVBO01000003">
    <property type="protein sequence ID" value="OZJ06445.1"/>
    <property type="molecule type" value="Genomic_DNA"/>
</dbReference>
<dbReference type="Proteomes" id="UP000242875">
    <property type="component" value="Unassembled WGS sequence"/>
</dbReference>
<accession>A0A261Y755</accession>
<gene>
    <name evidence="2" type="ORF">BZG36_00593</name>
</gene>
<dbReference type="InterPro" id="IPR002018">
    <property type="entry name" value="CarbesteraseB"/>
</dbReference>
<dbReference type="Pfam" id="PF00135">
    <property type="entry name" value="COesterase"/>
    <property type="match status" value="1"/>
</dbReference>
<evidence type="ECO:0000313" key="2">
    <source>
        <dbReference type="EMBL" id="OZJ06445.1"/>
    </source>
</evidence>
<evidence type="ECO:0000259" key="1">
    <source>
        <dbReference type="Pfam" id="PF00135"/>
    </source>
</evidence>
<dbReference type="InterPro" id="IPR029058">
    <property type="entry name" value="AB_hydrolase_fold"/>
</dbReference>
<dbReference type="AlphaFoldDB" id="A0A261Y755"/>